<evidence type="ECO:0000313" key="1">
    <source>
        <dbReference type="Proteomes" id="UP000050795"/>
    </source>
</evidence>
<keyword evidence="1" id="KW-1185">Reference proteome</keyword>
<organism evidence="1 2">
    <name type="scientific">Trichobilharzia regenti</name>
    <name type="common">Nasal bird schistosome</name>
    <dbReference type="NCBI Taxonomy" id="157069"/>
    <lineage>
        <taxon>Eukaryota</taxon>
        <taxon>Metazoa</taxon>
        <taxon>Spiralia</taxon>
        <taxon>Lophotrochozoa</taxon>
        <taxon>Platyhelminthes</taxon>
        <taxon>Trematoda</taxon>
        <taxon>Digenea</taxon>
        <taxon>Strigeidida</taxon>
        <taxon>Schistosomatoidea</taxon>
        <taxon>Schistosomatidae</taxon>
        <taxon>Trichobilharzia</taxon>
    </lineage>
</organism>
<evidence type="ECO:0000313" key="2">
    <source>
        <dbReference type="WBParaSite" id="TREG1_15910.1"/>
    </source>
</evidence>
<dbReference type="WBParaSite" id="TREG1_15910.1">
    <property type="protein sequence ID" value="TREG1_15910.1"/>
    <property type="gene ID" value="TREG1_15910"/>
</dbReference>
<sequence length="143" mass="15856">MNGDISRIPIQSLSAVVSLTDIIPELPLPTPLHSGSSAETLLYDPSHSLHFSHAELVGYLSEALGNVCTNNIDFKEGFASDIIDPNLLPEPLVSSLKKLPVFEQKRGFMDYLLRSHIIKLIPLLMHIKYSLVPGFISRPTTFF</sequence>
<dbReference type="Proteomes" id="UP000050795">
    <property type="component" value="Unassembled WGS sequence"/>
</dbReference>
<reference evidence="2" key="2">
    <citation type="submission" date="2023-11" db="UniProtKB">
        <authorList>
            <consortium name="WormBaseParasite"/>
        </authorList>
    </citation>
    <scope>IDENTIFICATION</scope>
</reference>
<reference evidence="1" key="1">
    <citation type="submission" date="2022-06" db="EMBL/GenBank/DDBJ databases">
        <authorList>
            <person name="Berger JAMES D."/>
            <person name="Berger JAMES D."/>
        </authorList>
    </citation>
    <scope>NUCLEOTIDE SEQUENCE [LARGE SCALE GENOMIC DNA]</scope>
</reference>
<dbReference type="AlphaFoldDB" id="A0AA85JGP8"/>
<proteinExistence type="predicted"/>
<accession>A0AA85JGP8</accession>
<protein>
    <submittedName>
        <fullName evidence="2">Uncharacterized protein</fullName>
    </submittedName>
</protein>
<name>A0AA85JGP8_TRIRE</name>